<gene>
    <name evidence="1" type="ORF">PoB_000777800</name>
</gene>
<protein>
    <submittedName>
        <fullName evidence="1">Retrovirus-related pol polyprotein from transposon opus</fullName>
    </submittedName>
</protein>
<keyword evidence="2" id="KW-1185">Reference proteome</keyword>
<name>A0AAV3YFM2_9GAST</name>
<dbReference type="EMBL" id="BLXT01000921">
    <property type="protein sequence ID" value="GFN81272.1"/>
    <property type="molecule type" value="Genomic_DNA"/>
</dbReference>
<dbReference type="AlphaFoldDB" id="A0AAV3YFM2"/>
<sequence>MPFTIHTDYKSLVPLLASKELAKLLPRIQRFRLRLARYSPNVIHVPGSSQIVADALSIAPSSPPKEEDLLFSEEVQVMVAQTFLKLLGERMNPSVILLNNGGCVAVGQL</sequence>
<evidence type="ECO:0000313" key="2">
    <source>
        <dbReference type="Proteomes" id="UP000735302"/>
    </source>
</evidence>
<comment type="caution">
    <text evidence="1">The sequence shown here is derived from an EMBL/GenBank/DDBJ whole genome shotgun (WGS) entry which is preliminary data.</text>
</comment>
<dbReference type="Proteomes" id="UP000735302">
    <property type="component" value="Unassembled WGS sequence"/>
</dbReference>
<accession>A0AAV3YFM2</accession>
<organism evidence="1 2">
    <name type="scientific">Plakobranchus ocellatus</name>
    <dbReference type="NCBI Taxonomy" id="259542"/>
    <lineage>
        <taxon>Eukaryota</taxon>
        <taxon>Metazoa</taxon>
        <taxon>Spiralia</taxon>
        <taxon>Lophotrochozoa</taxon>
        <taxon>Mollusca</taxon>
        <taxon>Gastropoda</taxon>
        <taxon>Heterobranchia</taxon>
        <taxon>Euthyneura</taxon>
        <taxon>Panpulmonata</taxon>
        <taxon>Sacoglossa</taxon>
        <taxon>Placobranchoidea</taxon>
        <taxon>Plakobranchidae</taxon>
        <taxon>Plakobranchus</taxon>
    </lineage>
</organism>
<reference evidence="1 2" key="1">
    <citation type="journal article" date="2021" name="Elife">
        <title>Chloroplast acquisition without the gene transfer in kleptoplastic sea slugs, Plakobranchus ocellatus.</title>
        <authorList>
            <person name="Maeda T."/>
            <person name="Takahashi S."/>
            <person name="Yoshida T."/>
            <person name="Shimamura S."/>
            <person name="Takaki Y."/>
            <person name="Nagai Y."/>
            <person name="Toyoda A."/>
            <person name="Suzuki Y."/>
            <person name="Arimoto A."/>
            <person name="Ishii H."/>
            <person name="Satoh N."/>
            <person name="Nishiyama T."/>
            <person name="Hasebe M."/>
            <person name="Maruyama T."/>
            <person name="Minagawa J."/>
            <person name="Obokata J."/>
            <person name="Shigenobu S."/>
        </authorList>
    </citation>
    <scope>NUCLEOTIDE SEQUENCE [LARGE SCALE GENOMIC DNA]</scope>
</reference>
<proteinExistence type="predicted"/>
<evidence type="ECO:0000313" key="1">
    <source>
        <dbReference type="EMBL" id="GFN81272.1"/>
    </source>
</evidence>